<comment type="caution">
    <text evidence="2">The sequence shown here is derived from an EMBL/GenBank/DDBJ whole genome shotgun (WGS) entry which is preliminary data.</text>
</comment>
<name>A0ABT8B2I2_9NEIS</name>
<protein>
    <submittedName>
        <fullName evidence="2">Uncharacterized protein</fullName>
    </submittedName>
</protein>
<dbReference type="RefSeq" id="WP_290331519.1">
    <property type="nucleotide sequence ID" value="NZ_JAUFPU010000003.1"/>
</dbReference>
<evidence type="ECO:0000313" key="3">
    <source>
        <dbReference type="Proteomes" id="UP001180081"/>
    </source>
</evidence>
<reference evidence="2" key="1">
    <citation type="journal article" date="2014" name="Int. J. Syst. Evol. Microbiol.">
        <title>Complete genome of a new Firmicutes species belonging to the dominant human colonic microbiota ('Ruminococcus bicirculans') reveals two chromosomes and a selective capacity to utilize plant glucans.</title>
        <authorList>
            <consortium name="NISC Comparative Sequencing Program"/>
            <person name="Wegmann U."/>
            <person name="Louis P."/>
            <person name="Goesmann A."/>
            <person name="Henrissat B."/>
            <person name="Duncan S.H."/>
            <person name="Flint H.J."/>
        </authorList>
    </citation>
    <scope>NUCLEOTIDE SEQUENCE</scope>
    <source>
        <strain evidence="2">CECT 7703</strain>
    </source>
</reference>
<gene>
    <name evidence="2" type="ORF">QWZ03_03705</name>
</gene>
<proteinExistence type="predicted"/>
<dbReference type="Proteomes" id="UP001180081">
    <property type="component" value="Unassembled WGS sequence"/>
</dbReference>
<keyword evidence="1" id="KW-0812">Transmembrane</keyword>
<evidence type="ECO:0000313" key="2">
    <source>
        <dbReference type="EMBL" id="MDN3575876.1"/>
    </source>
</evidence>
<reference evidence="2" key="2">
    <citation type="submission" date="2023-06" db="EMBL/GenBank/DDBJ databases">
        <authorList>
            <person name="Lucena T."/>
            <person name="Sun Q."/>
        </authorList>
    </citation>
    <scope>NUCLEOTIDE SEQUENCE</scope>
    <source>
        <strain evidence="2">CECT 7703</strain>
    </source>
</reference>
<accession>A0ABT8B2I2</accession>
<sequence>MNQAWAYLKLGGVLVLLTALVGVGLLLGYWLLGEVERSEVMTPAPAVRQADGALVLARQPIAKAGKPVHALPAASVEERRIQLHVRPETRPTEAAFALDCLCDPVQVDVSLVRDAEGGQRVVASSPDGEVLAGLDMPLTPMRLSAPPSTWAAGLSWSPRQRVAGIWLERDIGRLRLGAELLAQDSRLDPRLRAGWTW</sequence>
<feature type="transmembrane region" description="Helical" evidence="1">
    <location>
        <begin position="6"/>
        <end position="32"/>
    </location>
</feature>
<keyword evidence="3" id="KW-1185">Reference proteome</keyword>
<organism evidence="2 3">
    <name type="scientific">Chitinimonas viridis</name>
    <dbReference type="NCBI Taxonomy" id="664880"/>
    <lineage>
        <taxon>Bacteria</taxon>
        <taxon>Pseudomonadati</taxon>
        <taxon>Pseudomonadota</taxon>
        <taxon>Betaproteobacteria</taxon>
        <taxon>Neisseriales</taxon>
        <taxon>Chitinibacteraceae</taxon>
        <taxon>Chitinimonas</taxon>
    </lineage>
</organism>
<evidence type="ECO:0000256" key="1">
    <source>
        <dbReference type="SAM" id="Phobius"/>
    </source>
</evidence>
<keyword evidence="1" id="KW-0472">Membrane</keyword>
<keyword evidence="1" id="KW-1133">Transmembrane helix</keyword>
<dbReference type="EMBL" id="JAUFPU010000003">
    <property type="protein sequence ID" value="MDN3575876.1"/>
    <property type="molecule type" value="Genomic_DNA"/>
</dbReference>